<reference evidence="2 3" key="1">
    <citation type="submission" date="2019-10" db="EMBL/GenBank/DDBJ databases">
        <authorList>
            <person name="Palmer J.M."/>
        </authorList>
    </citation>
    <scope>NUCLEOTIDE SEQUENCE [LARGE SCALE GENOMIC DNA]</scope>
    <source>
        <strain evidence="2 3">TWF506</strain>
    </source>
</reference>
<protein>
    <submittedName>
        <fullName evidence="2">Uncharacterized protein</fullName>
    </submittedName>
</protein>
<organism evidence="2 3">
    <name type="scientific">Arthrobotrys conoides</name>
    <dbReference type="NCBI Taxonomy" id="74498"/>
    <lineage>
        <taxon>Eukaryota</taxon>
        <taxon>Fungi</taxon>
        <taxon>Dikarya</taxon>
        <taxon>Ascomycota</taxon>
        <taxon>Pezizomycotina</taxon>
        <taxon>Orbiliomycetes</taxon>
        <taxon>Orbiliales</taxon>
        <taxon>Orbiliaceae</taxon>
        <taxon>Arthrobotrys</taxon>
    </lineage>
</organism>
<feature type="compositionally biased region" description="Basic residues" evidence="1">
    <location>
        <begin position="381"/>
        <end position="394"/>
    </location>
</feature>
<dbReference type="Proteomes" id="UP001307849">
    <property type="component" value="Unassembled WGS sequence"/>
</dbReference>
<feature type="region of interest" description="Disordered" evidence="1">
    <location>
        <begin position="228"/>
        <end position="260"/>
    </location>
</feature>
<comment type="caution">
    <text evidence="2">The sequence shown here is derived from an EMBL/GenBank/DDBJ whole genome shotgun (WGS) entry which is preliminary data.</text>
</comment>
<dbReference type="EMBL" id="JAVHJM010000001">
    <property type="protein sequence ID" value="KAK6520175.1"/>
    <property type="molecule type" value="Genomic_DNA"/>
</dbReference>
<keyword evidence="3" id="KW-1185">Reference proteome</keyword>
<feature type="compositionally biased region" description="Basic and acidic residues" evidence="1">
    <location>
        <begin position="12"/>
        <end position="31"/>
    </location>
</feature>
<evidence type="ECO:0000313" key="3">
    <source>
        <dbReference type="Proteomes" id="UP001307849"/>
    </source>
</evidence>
<feature type="region of interest" description="Disordered" evidence="1">
    <location>
        <begin position="1"/>
        <end position="37"/>
    </location>
</feature>
<sequence length="681" mass="76737">MPDPPPLCHSTPLKEMDPETLAKTEEQKRETAAPVFGGLGTNKNFSFDFGASEAQKAFAGTETDAVSLSSEPEASIVDLEDYTIQDKVEPEKVKVITKEVPPGLVQEFRESLELSKKLNESLQRLAGQLGSGPFDINTNKQNPISEPKTSQSSLPINNIDFGVYEIPSWQDRTSKWGRSESIDLTGASQLLIDPDTISAPSGTSASASFHLNQNRTYFFVQSEASTTRPLSNLPSKNNVTSDKATKPPTQDPKATASGINDASRFKQPLLPSVTVEEKPSIPDPEEHMKIKEASIRQWAEHLPISEPDTKHVHAFDVDKPIIDIPTNSIILKKDTSLKFSPPDPNHRTQRRHSDSFCSSGRVKHTSALTIGIKPYDFGRDPKRRPRTPTRRMKYANRSPEKSELPGNEKSDIDPTEHTERATTPVEPTAQDEPAAGDDTQYNPYKTKTSLLEEELRKDPIFSKPLPFKDVKRASEKNRRYKRAFYDDQFGKLWVGAYEAVKARRTGKYNPLAGKVEFDKRKGEKEIYDPVSENTGTIDWKAHQVFECYFGMLEVINEMKKITEKQKAAGDEIPKLKEKYENGEFGEFQTADVMATYIRSREFEVTDILPKQSSKLKVRQTLMKRAGENHLWDIAKQDHKFQYTGGMLDGILFMRNYFADINPAYTEAELDAMGVKIPHEEF</sequence>
<feature type="compositionally biased region" description="Basic and acidic residues" evidence="1">
    <location>
        <begin position="398"/>
        <end position="420"/>
    </location>
</feature>
<evidence type="ECO:0000256" key="1">
    <source>
        <dbReference type="SAM" id="MobiDB-lite"/>
    </source>
</evidence>
<feature type="compositionally biased region" description="Polar residues" evidence="1">
    <location>
        <begin position="136"/>
        <end position="153"/>
    </location>
</feature>
<feature type="region of interest" description="Disordered" evidence="1">
    <location>
        <begin position="335"/>
        <end position="443"/>
    </location>
</feature>
<dbReference type="AlphaFoldDB" id="A0AAN8NVW3"/>
<accession>A0AAN8NVW3</accession>
<feature type="compositionally biased region" description="Polar residues" evidence="1">
    <location>
        <begin position="228"/>
        <end position="242"/>
    </location>
</feature>
<evidence type="ECO:0000313" key="2">
    <source>
        <dbReference type="EMBL" id="KAK6520175.1"/>
    </source>
</evidence>
<gene>
    <name evidence="2" type="ORF">TWF506_000458</name>
</gene>
<feature type="region of interest" description="Disordered" evidence="1">
    <location>
        <begin position="129"/>
        <end position="153"/>
    </location>
</feature>
<proteinExistence type="predicted"/>
<name>A0AAN8NVW3_9PEZI</name>